<proteinExistence type="predicted"/>
<dbReference type="Proteomes" id="UP000295106">
    <property type="component" value="Unassembled WGS sequence"/>
</dbReference>
<accession>A0A4R2M7F0</accession>
<organism evidence="1 2">
    <name type="scientific">Rubrivivax gelatinosus</name>
    <name type="common">Rhodocyclus gelatinosus</name>
    <name type="synonym">Rhodopseudomonas gelatinosa</name>
    <dbReference type="NCBI Taxonomy" id="28068"/>
    <lineage>
        <taxon>Bacteria</taxon>
        <taxon>Pseudomonadati</taxon>
        <taxon>Pseudomonadota</taxon>
        <taxon>Betaproteobacteria</taxon>
        <taxon>Burkholderiales</taxon>
        <taxon>Sphaerotilaceae</taxon>
        <taxon>Rubrivivax</taxon>
    </lineage>
</organism>
<evidence type="ECO:0000313" key="1">
    <source>
        <dbReference type="EMBL" id="TCP00845.1"/>
    </source>
</evidence>
<evidence type="ECO:0000313" key="2">
    <source>
        <dbReference type="Proteomes" id="UP000295106"/>
    </source>
</evidence>
<gene>
    <name evidence="1" type="ORF">EV684_11149</name>
</gene>
<dbReference type="Gene3D" id="3.40.50.1110">
    <property type="entry name" value="SGNH hydrolase"/>
    <property type="match status" value="1"/>
</dbReference>
<dbReference type="GeneID" id="99683042"/>
<dbReference type="SUPFAM" id="SSF52266">
    <property type="entry name" value="SGNH hydrolase"/>
    <property type="match status" value="1"/>
</dbReference>
<protein>
    <submittedName>
        <fullName evidence="1">Uncharacterized protein</fullName>
    </submittedName>
</protein>
<reference evidence="1 2" key="1">
    <citation type="submission" date="2019-03" db="EMBL/GenBank/DDBJ databases">
        <title>Genomic Encyclopedia of Type Strains, Phase IV (KMG-IV): sequencing the most valuable type-strain genomes for metagenomic binning, comparative biology and taxonomic classification.</title>
        <authorList>
            <person name="Goeker M."/>
        </authorList>
    </citation>
    <scope>NUCLEOTIDE SEQUENCE [LARGE SCALE GENOMIC DNA]</scope>
    <source>
        <strain evidence="1 2">DSM 1709</strain>
    </source>
</reference>
<comment type="caution">
    <text evidence="1">The sequence shown here is derived from an EMBL/GenBank/DDBJ whole genome shotgun (WGS) entry which is preliminary data.</text>
</comment>
<dbReference type="OrthoDB" id="9829810at2"/>
<name>A0A4R2M7F0_RUBGE</name>
<dbReference type="AlphaFoldDB" id="A0A4R2M7F0"/>
<dbReference type="RefSeq" id="WP_132648470.1">
    <property type="nucleotide sequence ID" value="NZ_CP181386.1"/>
</dbReference>
<dbReference type="InterPro" id="IPR036514">
    <property type="entry name" value="SGNH_hydro_sf"/>
</dbReference>
<sequence>MRVAVLGASVSAQSVHHQTRAVTGYVEVLRRELAGTLGIAELRGFTFAGNRLSDGGLIQAQAVAAWAPDLCIVEPLVEDTSRGQAADEPEVSFVYETLLKAGVAPVALFLANAQHPTPNAMPGFALHQRVCQRLGVPVAALDLRKVPERGTLFEGVHTTPPGARYVAGVLADALRRQTPGWMTRLVAERAPSAPPAVSVTRLPVPARTGLTHLVLRCEREDEGDLGVRVVQPQRIGPHSPVLDLAWEIGPQGEAGRETQQISVWDPYCHYERSSYVVLCPRRPLVGREAVLTITRSQASPDYARCRRPVEAWPAPQERTLRPTGDLYLVSRGGVRVSLLDYR</sequence>
<dbReference type="EMBL" id="SLXD01000011">
    <property type="protein sequence ID" value="TCP00845.1"/>
    <property type="molecule type" value="Genomic_DNA"/>
</dbReference>
<dbReference type="GO" id="GO:0016788">
    <property type="term" value="F:hydrolase activity, acting on ester bonds"/>
    <property type="evidence" value="ECO:0007669"/>
    <property type="project" value="UniProtKB-ARBA"/>
</dbReference>